<proteinExistence type="inferred from homology"/>
<evidence type="ECO:0000256" key="4">
    <source>
        <dbReference type="ARBA" id="ARBA00022692"/>
    </source>
</evidence>
<evidence type="ECO:0000313" key="10">
    <source>
        <dbReference type="Proteomes" id="UP000279669"/>
    </source>
</evidence>
<comment type="subcellular location">
    <subcellularLocation>
        <location evidence="1 7">Cell membrane</location>
        <topology evidence="1 7">Multi-pass membrane protein</topology>
    </subcellularLocation>
</comment>
<comment type="similarity">
    <text evidence="7">Belongs to the binding-protein-dependent transport system permease family.</text>
</comment>
<dbReference type="PANTHER" id="PTHR43744:SF3">
    <property type="entry name" value="LACTOSE TRANSPORT SYSTEM PERMEASE PROTEIN LACG"/>
    <property type="match status" value="1"/>
</dbReference>
<dbReference type="PANTHER" id="PTHR43744">
    <property type="entry name" value="ABC TRANSPORTER PERMEASE PROTEIN MG189-RELATED-RELATED"/>
    <property type="match status" value="1"/>
</dbReference>
<keyword evidence="5 7" id="KW-1133">Transmembrane helix</keyword>
<keyword evidence="3" id="KW-1003">Cell membrane</keyword>
<dbReference type="Proteomes" id="UP000279669">
    <property type="component" value="Unassembled WGS sequence"/>
</dbReference>
<organism evidence="9 10">
    <name type="scientific">Petrotoga olearia</name>
    <dbReference type="NCBI Taxonomy" id="156203"/>
    <lineage>
        <taxon>Bacteria</taxon>
        <taxon>Thermotogati</taxon>
        <taxon>Thermotogota</taxon>
        <taxon>Thermotogae</taxon>
        <taxon>Petrotogales</taxon>
        <taxon>Petrotogaceae</taxon>
        <taxon>Petrotoga</taxon>
    </lineage>
</organism>
<feature type="transmembrane region" description="Helical" evidence="7">
    <location>
        <begin position="81"/>
        <end position="105"/>
    </location>
</feature>
<keyword evidence="10" id="KW-1185">Reference proteome</keyword>
<dbReference type="InterPro" id="IPR000515">
    <property type="entry name" value="MetI-like"/>
</dbReference>
<keyword evidence="6 7" id="KW-0472">Membrane</keyword>
<keyword evidence="2 7" id="KW-0813">Transport</keyword>
<dbReference type="Pfam" id="PF00528">
    <property type="entry name" value="BPD_transp_1"/>
    <property type="match status" value="1"/>
</dbReference>
<feature type="transmembrane region" description="Helical" evidence="7">
    <location>
        <begin position="117"/>
        <end position="141"/>
    </location>
</feature>
<protein>
    <submittedName>
        <fullName evidence="9">Carbohydrate ABC transporter membrane protein 2 (CUT1 family)</fullName>
    </submittedName>
</protein>
<feature type="domain" description="ABC transmembrane type-1" evidence="8">
    <location>
        <begin position="82"/>
        <end position="271"/>
    </location>
</feature>
<evidence type="ECO:0000313" key="9">
    <source>
        <dbReference type="EMBL" id="RMA68698.1"/>
    </source>
</evidence>
<evidence type="ECO:0000256" key="2">
    <source>
        <dbReference type="ARBA" id="ARBA00022448"/>
    </source>
</evidence>
<feature type="transmembrane region" description="Helical" evidence="7">
    <location>
        <begin position="21"/>
        <end position="42"/>
    </location>
</feature>
<accession>A0ABX9UBV6</accession>
<feature type="transmembrane region" description="Helical" evidence="7">
    <location>
        <begin position="250"/>
        <end position="270"/>
    </location>
</feature>
<dbReference type="PROSITE" id="PS50928">
    <property type="entry name" value="ABC_TM1"/>
    <property type="match status" value="1"/>
</dbReference>
<name>A0ABX9UBV6_9BACT</name>
<feature type="transmembrane region" description="Helical" evidence="7">
    <location>
        <begin position="204"/>
        <end position="225"/>
    </location>
</feature>
<dbReference type="Gene3D" id="1.10.3720.10">
    <property type="entry name" value="MetI-like"/>
    <property type="match status" value="1"/>
</dbReference>
<evidence type="ECO:0000256" key="7">
    <source>
        <dbReference type="RuleBase" id="RU363032"/>
    </source>
</evidence>
<dbReference type="CDD" id="cd06261">
    <property type="entry name" value="TM_PBP2"/>
    <property type="match status" value="1"/>
</dbReference>
<comment type="caution">
    <text evidence="9">The sequence shown here is derived from an EMBL/GenBank/DDBJ whole genome shotgun (WGS) entry which is preliminary data.</text>
</comment>
<gene>
    <name evidence="9" type="ORF">C8D75_1926</name>
</gene>
<evidence type="ECO:0000256" key="1">
    <source>
        <dbReference type="ARBA" id="ARBA00004651"/>
    </source>
</evidence>
<evidence type="ECO:0000259" key="8">
    <source>
        <dbReference type="PROSITE" id="PS50928"/>
    </source>
</evidence>
<sequence>MVKMRKKEKKQINKKKIIKITLNYVLLIILALFFIFPFLWALSTSLKTATDVLTWPPKWIPNPATLDAYKYVIENVPFPRYFLNSLIITALGIIFNVLFASLAAYPLARLEFKGRNLIFFLILLPMMIPIQGGLIVNFITILNLKLFNTYLAVVLPSAVSIFGIFIMRQNYLAIPRDLEDAARIDGCNEFQLWRKIMFPMVRPAATALSIISFAGFWNAFLWPLIVLQSQNKFPLQVGLSYLNNMFEQNYRYITASLIIASIPILVFFFFTQRYFIEGYQGALKQ</sequence>
<evidence type="ECO:0000256" key="5">
    <source>
        <dbReference type="ARBA" id="ARBA00022989"/>
    </source>
</evidence>
<keyword evidence="4 7" id="KW-0812">Transmembrane</keyword>
<dbReference type="InterPro" id="IPR035906">
    <property type="entry name" value="MetI-like_sf"/>
</dbReference>
<feature type="transmembrane region" description="Helical" evidence="7">
    <location>
        <begin position="147"/>
        <end position="167"/>
    </location>
</feature>
<dbReference type="SUPFAM" id="SSF161098">
    <property type="entry name" value="MetI-like"/>
    <property type="match status" value="1"/>
</dbReference>
<evidence type="ECO:0000256" key="6">
    <source>
        <dbReference type="ARBA" id="ARBA00023136"/>
    </source>
</evidence>
<reference evidence="9 10" key="1">
    <citation type="submission" date="2018-10" db="EMBL/GenBank/DDBJ databases">
        <title>Genomic Encyclopedia of Type Strains, Phase IV (KMG-IV): sequencing the most valuable type-strain genomes for metagenomic binning, comparative biology and taxonomic classification.</title>
        <authorList>
            <person name="Goeker M."/>
        </authorList>
    </citation>
    <scope>NUCLEOTIDE SEQUENCE [LARGE SCALE GENOMIC DNA]</scope>
    <source>
        <strain evidence="9 10">DSM 13574</strain>
    </source>
</reference>
<evidence type="ECO:0000256" key="3">
    <source>
        <dbReference type="ARBA" id="ARBA00022475"/>
    </source>
</evidence>
<dbReference type="EMBL" id="REFG01000016">
    <property type="protein sequence ID" value="RMA68698.1"/>
    <property type="molecule type" value="Genomic_DNA"/>
</dbReference>